<dbReference type="Gene3D" id="2.60.120.330">
    <property type="entry name" value="B-lactam Antibiotic, Isopenicillin N Synthase, Chain"/>
    <property type="match status" value="1"/>
</dbReference>
<dbReference type="PROSITE" id="PS51471">
    <property type="entry name" value="FE2OG_OXY"/>
    <property type="match status" value="1"/>
</dbReference>
<dbReference type="InterPro" id="IPR005123">
    <property type="entry name" value="Oxoglu/Fe-dep_dioxygenase_dom"/>
</dbReference>
<dbReference type="EMBL" id="WUBL01000129">
    <property type="protein sequence ID" value="KAF2965011.1"/>
    <property type="molecule type" value="Genomic_DNA"/>
</dbReference>
<dbReference type="FunFam" id="2.60.120.330:FF:000030">
    <property type="entry name" value="Thymine dioxygenase"/>
    <property type="match status" value="1"/>
</dbReference>
<name>A0A7C8MMQ2_9PEZI</name>
<organism evidence="3 4">
    <name type="scientific">Xylaria multiplex</name>
    <dbReference type="NCBI Taxonomy" id="323545"/>
    <lineage>
        <taxon>Eukaryota</taxon>
        <taxon>Fungi</taxon>
        <taxon>Dikarya</taxon>
        <taxon>Ascomycota</taxon>
        <taxon>Pezizomycotina</taxon>
        <taxon>Sordariomycetes</taxon>
        <taxon>Xylariomycetidae</taxon>
        <taxon>Xylariales</taxon>
        <taxon>Xylariaceae</taxon>
        <taxon>Xylaria</taxon>
    </lineage>
</organism>
<feature type="region of interest" description="Disordered" evidence="1">
    <location>
        <begin position="425"/>
        <end position="444"/>
    </location>
</feature>
<dbReference type="Pfam" id="PF03171">
    <property type="entry name" value="2OG-FeII_Oxy"/>
    <property type="match status" value="1"/>
</dbReference>
<evidence type="ECO:0000259" key="2">
    <source>
        <dbReference type="PROSITE" id="PS51471"/>
    </source>
</evidence>
<dbReference type="InParanoid" id="A0A7C8MMQ2"/>
<sequence length="710" mass="77610">MESAAVKSEGLIIPLIDFSLFLDGTPEQRKETAQAILHGFQTAGFVYLKGLPITSEYRKYLFETSAKYFKLPIETKMSHCWTTPEANRGYSAPGREKTTSLIDPEDVKKLRDAVPDLKESLEIGREGEPGHPNIWPVEEGELVGFKKTMVDFHDKCKYLHMEVMRAIAVGLGIEEHWFDDFTDVGDNTLRLLHYPEVKKDVFTINPGQVRAGAHSDYGSITLLFQDARGGLQVQSPTGVFVDATPIEDTCVVNAGDLLARWSNDNIKSTIHRVVEPPSVDGSVYPARYSIAYFCNPNFKSHIEAIPSTYEAEKDRKYPGINSGEYLGGEDTFGEKSEFAQHLAALIAAALPKVDVQAVTYPKYETRGDLYRCVSRFQDWLLERVIDIEVANGTPSPTVDPSVRTILIGHSMGGIVAAETVISLTTDKPIPHGEDGATGTGRRRTPSPEALNSMMFPYIQGVLAFDTPFLGIAPGVVAHGAENHYNSAAAAWTQLSGLSTAFWGSGSKDQSPTSNKQPVGLLTAAETDQTKNDKPNAPKGSGWGNWGKIAMVAGAAGAVAAGSAAAYMNREQISTGWSWVSSHLAFVGCLTRGEELKNRVGAMVRLNRELDIGFANLYTRLGKASAPKHVSMVGTVLGKDRTFCNLPSKLAAGVWKEAINDRATDETGAHMTMFQAKENPGYTRLSEDAKDLIVAWSKNDWYETSTRDDLE</sequence>
<proteinExistence type="predicted"/>
<dbReference type="SUPFAM" id="SSF51197">
    <property type="entry name" value="Clavaminate synthase-like"/>
    <property type="match status" value="1"/>
</dbReference>
<evidence type="ECO:0000313" key="4">
    <source>
        <dbReference type="Proteomes" id="UP000481858"/>
    </source>
</evidence>
<evidence type="ECO:0000256" key="1">
    <source>
        <dbReference type="SAM" id="MobiDB-lite"/>
    </source>
</evidence>
<dbReference type="SUPFAM" id="SSF53474">
    <property type="entry name" value="alpha/beta-Hydrolases"/>
    <property type="match status" value="1"/>
</dbReference>
<comment type="caution">
    <text evidence="3">The sequence shown here is derived from an EMBL/GenBank/DDBJ whole genome shotgun (WGS) entry which is preliminary data.</text>
</comment>
<dbReference type="InterPro" id="IPR044861">
    <property type="entry name" value="IPNS-like_FE2OG_OXY"/>
</dbReference>
<feature type="domain" description="Fe2OG dioxygenase" evidence="2">
    <location>
        <begin position="185"/>
        <end position="296"/>
    </location>
</feature>
<dbReference type="OrthoDB" id="288590at2759"/>
<reference evidence="3 4" key="1">
    <citation type="submission" date="2019-12" db="EMBL/GenBank/DDBJ databases">
        <title>Draft genome sequence of the ascomycete Xylaria multiplex DSM 110363.</title>
        <authorList>
            <person name="Buettner E."/>
            <person name="Kellner H."/>
        </authorList>
    </citation>
    <scope>NUCLEOTIDE SEQUENCE [LARGE SCALE GENOMIC DNA]</scope>
    <source>
        <strain evidence="3 4">DSM 110363</strain>
    </source>
</reference>
<dbReference type="Proteomes" id="UP000481858">
    <property type="component" value="Unassembled WGS sequence"/>
</dbReference>
<dbReference type="Pfam" id="PF14226">
    <property type="entry name" value="DIOX_N"/>
    <property type="match status" value="1"/>
</dbReference>
<dbReference type="InterPro" id="IPR026992">
    <property type="entry name" value="DIOX_N"/>
</dbReference>
<gene>
    <name evidence="3" type="ORF">GQX73_g8581</name>
</gene>
<accession>A0A7C8MMQ2</accession>
<dbReference type="AlphaFoldDB" id="A0A7C8MMQ2"/>
<protein>
    <recommendedName>
        <fullName evidence="2">Fe2OG dioxygenase domain-containing protein</fullName>
    </recommendedName>
</protein>
<dbReference type="InterPro" id="IPR029058">
    <property type="entry name" value="AB_hydrolase_fold"/>
</dbReference>
<dbReference type="GO" id="GO:0044283">
    <property type="term" value="P:small molecule biosynthetic process"/>
    <property type="evidence" value="ECO:0007669"/>
    <property type="project" value="UniProtKB-ARBA"/>
</dbReference>
<dbReference type="PANTHER" id="PTHR47842:SF1">
    <property type="entry name" value="DUF676 DOMAIN-CONTAINING PROTEIN"/>
    <property type="match status" value="1"/>
</dbReference>
<keyword evidence="4" id="KW-1185">Reference proteome</keyword>
<dbReference type="InterPro" id="IPR027443">
    <property type="entry name" value="IPNS-like_sf"/>
</dbReference>
<dbReference type="PANTHER" id="PTHR47842">
    <property type="entry name" value="EXPRESSED PROTEIN"/>
    <property type="match status" value="1"/>
</dbReference>
<evidence type="ECO:0000313" key="3">
    <source>
        <dbReference type="EMBL" id="KAF2965011.1"/>
    </source>
</evidence>